<dbReference type="CDD" id="cd03784">
    <property type="entry name" value="GT1_Gtf-like"/>
    <property type="match status" value="1"/>
</dbReference>
<dbReference type="PROSITE" id="PS00375">
    <property type="entry name" value="UDPGT"/>
    <property type="match status" value="1"/>
</dbReference>
<dbReference type="FunFam" id="3.40.50.2000:FF:000107">
    <property type="entry name" value="Glycosyltransferase"/>
    <property type="match status" value="1"/>
</dbReference>
<dbReference type="EC" id="2.4.1.-" evidence="4"/>
<evidence type="ECO:0000313" key="5">
    <source>
        <dbReference type="EMBL" id="MPA46154.1"/>
    </source>
</evidence>
<proteinExistence type="inferred from homology"/>
<organism evidence="5">
    <name type="scientific">Davidia involucrata</name>
    <name type="common">Dove tree</name>
    <dbReference type="NCBI Taxonomy" id="16924"/>
    <lineage>
        <taxon>Eukaryota</taxon>
        <taxon>Viridiplantae</taxon>
        <taxon>Streptophyta</taxon>
        <taxon>Embryophyta</taxon>
        <taxon>Tracheophyta</taxon>
        <taxon>Spermatophyta</taxon>
        <taxon>Magnoliopsida</taxon>
        <taxon>eudicotyledons</taxon>
        <taxon>Gunneridae</taxon>
        <taxon>Pentapetalae</taxon>
        <taxon>asterids</taxon>
        <taxon>Cornales</taxon>
        <taxon>Nyssaceae</taxon>
        <taxon>Davidia</taxon>
    </lineage>
</organism>
<dbReference type="InterPro" id="IPR035595">
    <property type="entry name" value="UDP_glycos_trans_CS"/>
</dbReference>
<dbReference type="Gene3D" id="3.40.50.2000">
    <property type="entry name" value="Glycogen Phosphorylase B"/>
    <property type="match status" value="2"/>
</dbReference>
<evidence type="ECO:0000256" key="4">
    <source>
        <dbReference type="RuleBase" id="RU362057"/>
    </source>
</evidence>
<keyword evidence="3 5" id="KW-0328">Glycosyltransferase</keyword>
<sequence length="480" mass="54291">MRTLLMPWPKREREREMASMVHVVIFPFMSKGHTIPILHLARLLLHSHRHAAITIFTTPANRPFISQTLADTDTSIIDLPFPENIDGVPAGVESTDRLPSMSLFVPFANATKLIQPHFERALERLQHVSCLISDAFLGWTLESASKFGIPRLVFSGMSNFSMTLSALVAVNRLLSGPESDDQPVTVTNFPWIKLTRNDFEAPINERQPKGPHWDFIIEQAIATSKSHGTLVNSFNELEALYFDYWNRNFEPKAWCVGPLCLAQPQEVELQTQQKPTWVQWLDQKLAQGSSVLYIAFGSQAQISSEQLCEIATALEESKLNFLWVVKKNEPQLFNGFEERVKLRGLVVREWVNQREILGHESVQGFLSHCGWNSVLESICAKVPILAWPMMAEQHLNARMVVEEIKVALRVETSNGSVRGFVKWEGLEKMVRELMEGEMGKEVRKKVEEVGVAAAKALEEGGSSWCSLNQLMDEMHSQTSD</sequence>
<dbReference type="EMBL" id="GHES01015595">
    <property type="protein sequence ID" value="MPA46154.1"/>
    <property type="molecule type" value="Transcribed_RNA"/>
</dbReference>
<comment type="similarity">
    <text evidence="1 3">Belongs to the UDP-glycosyltransferase family.</text>
</comment>
<dbReference type="SUPFAM" id="SSF53756">
    <property type="entry name" value="UDP-Glycosyltransferase/glycogen phosphorylase"/>
    <property type="match status" value="1"/>
</dbReference>
<accession>A0A5B6ZQ88</accession>
<dbReference type="GO" id="GO:0035251">
    <property type="term" value="F:UDP-glucosyltransferase activity"/>
    <property type="evidence" value="ECO:0007669"/>
    <property type="project" value="TreeGrafter"/>
</dbReference>
<dbReference type="AlphaFoldDB" id="A0A5B6ZQ88"/>
<evidence type="ECO:0000256" key="1">
    <source>
        <dbReference type="ARBA" id="ARBA00009995"/>
    </source>
</evidence>
<reference evidence="5" key="1">
    <citation type="submission" date="2019-08" db="EMBL/GenBank/DDBJ databases">
        <title>Reference gene set and small RNA set construction with multiple tissues from Davidia involucrata Baill.</title>
        <authorList>
            <person name="Yang H."/>
            <person name="Zhou C."/>
            <person name="Li G."/>
            <person name="Wang J."/>
            <person name="Gao P."/>
            <person name="Wang M."/>
            <person name="Wang R."/>
            <person name="Zhao Y."/>
        </authorList>
    </citation>
    <scope>NUCLEOTIDE SEQUENCE</scope>
    <source>
        <tissue evidence="5">Mixed with DoveR01_LX</tissue>
    </source>
</reference>
<gene>
    <name evidence="5" type="ORF">Din_015595</name>
</gene>
<dbReference type="PANTHER" id="PTHR48047">
    <property type="entry name" value="GLYCOSYLTRANSFERASE"/>
    <property type="match status" value="1"/>
</dbReference>
<dbReference type="Pfam" id="PF00201">
    <property type="entry name" value="UDPGT"/>
    <property type="match status" value="1"/>
</dbReference>
<keyword evidence="2 3" id="KW-0808">Transferase</keyword>
<protein>
    <recommendedName>
        <fullName evidence="4">Glycosyltransferase</fullName>
        <ecNumber evidence="4">2.4.1.-</ecNumber>
    </recommendedName>
</protein>
<name>A0A5B6ZQ88_DAVIN</name>
<dbReference type="PANTHER" id="PTHR48047:SF51">
    <property type="entry name" value="GLYCOSYLTRANSFERASE"/>
    <property type="match status" value="1"/>
</dbReference>
<evidence type="ECO:0000256" key="2">
    <source>
        <dbReference type="ARBA" id="ARBA00022679"/>
    </source>
</evidence>
<evidence type="ECO:0000256" key="3">
    <source>
        <dbReference type="RuleBase" id="RU003718"/>
    </source>
</evidence>
<dbReference type="InterPro" id="IPR002213">
    <property type="entry name" value="UDP_glucos_trans"/>
</dbReference>